<keyword evidence="2" id="KW-1185">Reference proteome</keyword>
<reference evidence="1 2" key="1">
    <citation type="submission" date="2019-07" db="EMBL/GenBank/DDBJ databases">
        <title>De Novo Assembly of kiwifruit Actinidia rufa.</title>
        <authorList>
            <person name="Sugita-Konishi S."/>
            <person name="Sato K."/>
            <person name="Mori E."/>
            <person name="Abe Y."/>
            <person name="Kisaki G."/>
            <person name="Hamano K."/>
            <person name="Suezawa K."/>
            <person name="Otani M."/>
            <person name="Fukuda T."/>
            <person name="Manabe T."/>
            <person name="Gomi K."/>
            <person name="Tabuchi M."/>
            <person name="Akimitsu K."/>
            <person name="Kataoka I."/>
        </authorList>
    </citation>
    <scope>NUCLEOTIDE SEQUENCE [LARGE SCALE GENOMIC DNA]</scope>
    <source>
        <strain evidence="2">cv. Fuchu</strain>
    </source>
</reference>
<dbReference type="Proteomes" id="UP000585474">
    <property type="component" value="Unassembled WGS sequence"/>
</dbReference>
<dbReference type="EMBL" id="BJWL01000029">
    <property type="protein sequence ID" value="GFZ21041.1"/>
    <property type="molecule type" value="Genomic_DNA"/>
</dbReference>
<proteinExistence type="predicted"/>
<organism evidence="1 2">
    <name type="scientific">Actinidia rufa</name>
    <dbReference type="NCBI Taxonomy" id="165716"/>
    <lineage>
        <taxon>Eukaryota</taxon>
        <taxon>Viridiplantae</taxon>
        <taxon>Streptophyta</taxon>
        <taxon>Embryophyta</taxon>
        <taxon>Tracheophyta</taxon>
        <taxon>Spermatophyta</taxon>
        <taxon>Magnoliopsida</taxon>
        <taxon>eudicotyledons</taxon>
        <taxon>Gunneridae</taxon>
        <taxon>Pentapetalae</taxon>
        <taxon>asterids</taxon>
        <taxon>Ericales</taxon>
        <taxon>Actinidiaceae</taxon>
        <taxon>Actinidia</taxon>
    </lineage>
</organism>
<gene>
    <name evidence="1" type="ORF">Acr_29g0002030</name>
</gene>
<accession>A0A7J0HDJ8</accession>
<dbReference type="AlphaFoldDB" id="A0A7J0HDJ8"/>
<sequence length="94" mass="10356">MIGTHPKVGFEFTIHGRVVEGSSWVCFSLPQNPPEVSDKRLVFRSRAGPNRPGHGGEEDGLRCLFEQFGVSFSRRSVGVTVFGFCLPCLEMGNL</sequence>
<evidence type="ECO:0000313" key="2">
    <source>
        <dbReference type="Proteomes" id="UP000585474"/>
    </source>
</evidence>
<evidence type="ECO:0000313" key="1">
    <source>
        <dbReference type="EMBL" id="GFZ21041.1"/>
    </source>
</evidence>
<comment type="caution">
    <text evidence="1">The sequence shown here is derived from an EMBL/GenBank/DDBJ whole genome shotgun (WGS) entry which is preliminary data.</text>
</comment>
<protein>
    <submittedName>
        <fullName evidence="1">Uncharacterized protein</fullName>
    </submittedName>
</protein>
<name>A0A7J0HDJ8_9ERIC</name>